<reference evidence="2" key="1">
    <citation type="submission" date="2019-03" db="EMBL/GenBank/DDBJ databases">
        <title>Lake Tanganyika Metagenome-Assembled Genomes (MAGs).</title>
        <authorList>
            <person name="Tran P."/>
        </authorList>
    </citation>
    <scope>NUCLEOTIDE SEQUENCE</scope>
    <source>
        <strain evidence="2">K_DeepCast_65m_m2_066</strain>
    </source>
</reference>
<sequence>MRELPPYEDDTSPDDNPSLTRRALCAKAEDLAVELVRWKVWRVEGLAREQVKEAQALQALLMGLIELLDDVQGSATAARTALERAIALLGYAWPPQDAPATPASQRSQEERRED</sequence>
<dbReference type="Proteomes" id="UP000712673">
    <property type="component" value="Unassembled WGS sequence"/>
</dbReference>
<comment type="caution">
    <text evidence="2">The sequence shown here is derived from an EMBL/GenBank/DDBJ whole genome shotgun (WGS) entry which is preliminary data.</text>
</comment>
<organism evidence="2 3">
    <name type="scientific">Tectimicrobiota bacterium</name>
    <dbReference type="NCBI Taxonomy" id="2528274"/>
    <lineage>
        <taxon>Bacteria</taxon>
        <taxon>Pseudomonadati</taxon>
        <taxon>Nitrospinota/Tectimicrobiota group</taxon>
        <taxon>Candidatus Tectimicrobiota</taxon>
    </lineage>
</organism>
<proteinExistence type="predicted"/>
<evidence type="ECO:0000313" key="2">
    <source>
        <dbReference type="EMBL" id="MBM3223020.1"/>
    </source>
</evidence>
<protein>
    <submittedName>
        <fullName evidence="2">Uncharacterized protein</fullName>
    </submittedName>
</protein>
<name>A0A938B2Q6_UNCTE</name>
<feature type="non-terminal residue" evidence="2">
    <location>
        <position position="114"/>
    </location>
</feature>
<feature type="region of interest" description="Disordered" evidence="1">
    <location>
        <begin position="94"/>
        <end position="114"/>
    </location>
</feature>
<dbReference type="AlphaFoldDB" id="A0A938B2Q6"/>
<accession>A0A938B2Q6</accession>
<evidence type="ECO:0000256" key="1">
    <source>
        <dbReference type="SAM" id="MobiDB-lite"/>
    </source>
</evidence>
<gene>
    <name evidence="2" type="ORF">FJZ47_04345</name>
</gene>
<evidence type="ECO:0000313" key="3">
    <source>
        <dbReference type="Proteomes" id="UP000712673"/>
    </source>
</evidence>
<dbReference type="EMBL" id="VGLS01000085">
    <property type="protein sequence ID" value="MBM3223020.1"/>
    <property type="molecule type" value="Genomic_DNA"/>
</dbReference>